<dbReference type="EMBL" id="QQAY01000004">
    <property type="protein sequence ID" value="RDI42983.1"/>
    <property type="molecule type" value="Genomic_DNA"/>
</dbReference>
<gene>
    <name evidence="2" type="ORF">DFR59_10433</name>
</gene>
<comment type="caution">
    <text evidence="2">The sequence shown here is derived from an EMBL/GenBank/DDBJ whole genome shotgun (WGS) entry which is preliminary data.</text>
</comment>
<protein>
    <recommendedName>
        <fullName evidence="4">ABC transporter periplasmic binding protein yphF</fullName>
    </recommendedName>
</protein>
<reference evidence="2 3" key="1">
    <citation type="submission" date="2018-07" db="EMBL/GenBank/DDBJ databases">
        <title>Genomic Encyclopedia of Type Strains, Phase IV (KMG-IV): sequencing the most valuable type-strain genomes for metagenomic binning, comparative biology and taxonomic classification.</title>
        <authorList>
            <person name="Goeker M."/>
        </authorList>
    </citation>
    <scope>NUCLEOTIDE SEQUENCE [LARGE SCALE GENOMIC DNA]</scope>
    <source>
        <strain evidence="2 3">DSM 25281</strain>
    </source>
</reference>
<dbReference type="PROSITE" id="PS51257">
    <property type="entry name" value="PROKAR_LIPOPROTEIN"/>
    <property type="match status" value="1"/>
</dbReference>
<dbReference type="Proteomes" id="UP000255326">
    <property type="component" value="Unassembled WGS sequence"/>
</dbReference>
<keyword evidence="3" id="KW-1185">Reference proteome</keyword>
<dbReference type="AlphaFoldDB" id="A0A370GM63"/>
<proteinExistence type="predicted"/>
<keyword evidence="1" id="KW-0732">Signal</keyword>
<evidence type="ECO:0000313" key="2">
    <source>
        <dbReference type="EMBL" id="RDI42983.1"/>
    </source>
</evidence>
<feature type="signal peptide" evidence="1">
    <location>
        <begin position="1"/>
        <end position="23"/>
    </location>
</feature>
<evidence type="ECO:0000256" key="1">
    <source>
        <dbReference type="SAM" id="SignalP"/>
    </source>
</evidence>
<organism evidence="2 3">
    <name type="scientific">Falsibacillus pallidus</name>
    <dbReference type="NCBI Taxonomy" id="493781"/>
    <lineage>
        <taxon>Bacteria</taxon>
        <taxon>Bacillati</taxon>
        <taxon>Bacillota</taxon>
        <taxon>Bacilli</taxon>
        <taxon>Bacillales</taxon>
        <taxon>Bacillaceae</taxon>
        <taxon>Falsibacillus</taxon>
    </lineage>
</organism>
<evidence type="ECO:0000313" key="3">
    <source>
        <dbReference type="Proteomes" id="UP000255326"/>
    </source>
</evidence>
<accession>A0A370GM63</accession>
<sequence length="236" mass="27183">MKAFFKASFLMMLIFSLSGCMYPQDELAQNKIPYKEQIQSVQSAVDQFKAANGGILPIKTRDQKTPIFEKYPIDFQRITPKYMAEPPGNAFESGGIFQYVLVDVEKNPTVKIFDLRMADKIRDMKIRMQALDYPPFKSELADNVYSIDYKRIGYKEEPYAVSPYSQKNLSFVLNGAGDVFVDYRSDLYEALKKHKKTEFKPGDDIRSILVEDSDFVPAYSMPYTVDQNNEPVFMTK</sequence>
<feature type="chain" id="PRO_5039104466" description="ABC transporter periplasmic binding protein yphF" evidence="1">
    <location>
        <begin position="24"/>
        <end position="236"/>
    </location>
</feature>
<name>A0A370GM63_9BACI</name>
<dbReference type="RefSeq" id="WP_425454704.1">
    <property type="nucleotide sequence ID" value="NZ_QQAY01000004.1"/>
</dbReference>
<evidence type="ECO:0008006" key="4">
    <source>
        <dbReference type="Google" id="ProtNLM"/>
    </source>
</evidence>